<dbReference type="GO" id="GO:0030313">
    <property type="term" value="C:cell envelope"/>
    <property type="evidence" value="ECO:0007669"/>
    <property type="project" value="UniProtKB-SubCell"/>
</dbReference>
<evidence type="ECO:0000256" key="4">
    <source>
        <dbReference type="ARBA" id="ARBA00022729"/>
    </source>
</evidence>
<proteinExistence type="inferred from homology"/>
<protein>
    <recommendedName>
        <fullName evidence="6">Probable sugar-binding periplasmic protein</fullName>
    </recommendedName>
</protein>
<comment type="function">
    <text evidence="5">Part of a binding-protein-dependent transport system for a sugar.</text>
</comment>
<dbReference type="KEGG" id="tna:CTN_0660"/>
<dbReference type="HOGENOM" id="CLU_031285_15_1_0"/>
<comment type="similarity">
    <text evidence="2">Belongs to the bacterial solute-binding protein 1 family.</text>
</comment>
<evidence type="ECO:0000313" key="8">
    <source>
        <dbReference type="Proteomes" id="UP000000445"/>
    </source>
</evidence>
<dbReference type="Proteomes" id="UP000000445">
    <property type="component" value="Chromosome"/>
</dbReference>
<name>B9K7A3_THENN</name>
<evidence type="ECO:0000256" key="1">
    <source>
        <dbReference type="ARBA" id="ARBA00004196"/>
    </source>
</evidence>
<dbReference type="AlphaFoldDB" id="B9K7A3"/>
<sequence>MFFMRRFVGLFLMVVLLSAVVTASQLEIFSWWTAGGEAEALEALIKVFNKYYPDVEVINATVAGGAGTNAKAVLKTRILGGNPPDSFQVHAGMELIDTYVIPGYMTPITNLLEQWGVMDKFPKGILEMCSYEGEIYSIPVNVHRGNVVFYNKKIAEEIGMNEPPKTWDEFIMYLQKAKEKGYVGLALGDKNKWTALHLFETILLGVLGPNDYNGLWKGEVSFNDPRIRRAFEIMNKLLDYVNEDHAALAWQDATRLVYEGKALANVMGDWAEGYLKSVGWEPGKDFGWFAVPETQNAFMVVSDTFGLPKNAPHKENAVKWLKVVASVEGQDAFNPIKGSIPARLDADRSKYDIYLQWSMEDFATKALTPSIAHGSAAPEGFVTTLNDIINRFVTTRDIDSALEELLMAAEDEGYLVE</sequence>
<dbReference type="STRING" id="309803.CTN_0660"/>
<keyword evidence="3" id="KW-0813">Transport</keyword>
<dbReference type="InterPro" id="IPR006059">
    <property type="entry name" value="SBP"/>
</dbReference>
<dbReference type="Gene3D" id="3.40.190.10">
    <property type="entry name" value="Periplasmic binding protein-like II"/>
    <property type="match status" value="2"/>
</dbReference>
<comment type="subcellular location">
    <subcellularLocation>
        <location evidence="1">Cell envelope</location>
    </subcellularLocation>
</comment>
<dbReference type="eggNOG" id="COG1653">
    <property type="taxonomic scope" value="Bacteria"/>
</dbReference>
<dbReference type="Pfam" id="PF01547">
    <property type="entry name" value="SBP_bac_1"/>
    <property type="match status" value="1"/>
</dbReference>
<evidence type="ECO:0000256" key="2">
    <source>
        <dbReference type="ARBA" id="ARBA00008520"/>
    </source>
</evidence>
<evidence type="ECO:0000256" key="6">
    <source>
        <dbReference type="ARBA" id="ARBA00049753"/>
    </source>
</evidence>
<keyword evidence="4" id="KW-0732">Signal</keyword>
<evidence type="ECO:0000313" key="7">
    <source>
        <dbReference type="EMBL" id="ACM22836.1"/>
    </source>
</evidence>
<reference evidence="7 8" key="1">
    <citation type="journal article" date="2009" name="Biosci. Biotechnol. Biochem.">
        <title>WeGAS: a web-based microbial genome annotation system.</title>
        <authorList>
            <person name="Lee D."/>
            <person name="Seo H."/>
            <person name="Park C."/>
            <person name="Park K."/>
        </authorList>
    </citation>
    <scope>NUCLEOTIDE SEQUENCE [LARGE SCALE GENOMIC DNA]</scope>
    <source>
        <strain evidence="8">ATCC 49049 / DSM 4359 / NBRC 107923 / NS-E</strain>
    </source>
</reference>
<dbReference type="PANTHER" id="PTHR43649">
    <property type="entry name" value="ARABINOSE-BINDING PROTEIN-RELATED"/>
    <property type="match status" value="1"/>
</dbReference>
<evidence type="ECO:0000256" key="5">
    <source>
        <dbReference type="ARBA" id="ARBA00049629"/>
    </source>
</evidence>
<accession>B9K7A3</accession>
<keyword evidence="8" id="KW-1185">Reference proteome</keyword>
<organism evidence="7 8">
    <name type="scientific">Thermotoga neapolitana (strain ATCC 49049 / DSM 4359 / NBRC 107923 / NS-E)</name>
    <dbReference type="NCBI Taxonomy" id="309803"/>
    <lineage>
        <taxon>Bacteria</taxon>
        <taxon>Thermotogati</taxon>
        <taxon>Thermotogota</taxon>
        <taxon>Thermotogae</taxon>
        <taxon>Thermotogales</taxon>
        <taxon>Thermotogaceae</taxon>
        <taxon>Thermotoga</taxon>
    </lineage>
</organism>
<dbReference type="InterPro" id="IPR050490">
    <property type="entry name" value="Bact_solute-bd_prot1"/>
</dbReference>
<dbReference type="EMBL" id="CP000916">
    <property type="protein sequence ID" value="ACM22836.1"/>
    <property type="molecule type" value="Genomic_DNA"/>
</dbReference>
<evidence type="ECO:0000256" key="3">
    <source>
        <dbReference type="ARBA" id="ARBA00022448"/>
    </source>
</evidence>
<gene>
    <name evidence="7" type="ordered locus">CTN_0660</name>
</gene>
<dbReference type="SUPFAM" id="SSF53850">
    <property type="entry name" value="Periplasmic binding protein-like II"/>
    <property type="match status" value="1"/>
</dbReference>
<dbReference type="PANTHER" id="PTHR43649:SF28">
    <property type="entry name" value="BINDING PROTEIN COMPONENT OF ABC SUGAR TRANSPORTER-RELATED"/>
    <property type="match status" value="1"/>
</dbReference>